<evidence type="ECO:0000256" key="1">
    <source>
        <dbReference type="SAM" id="Phobius"/>
    </source>
</evidence>
<sequence>MMKRFLRDESGATAIEYSLIGTLVSLAIIGVVTILAGNLSEIFVNVEAALP</sequence>
<accession>A0A1I3RJJ5</accession>
<feature type="transmembrane region" description="Helical" evidence="1">
    <location>
        <begin position="12"/>
        <end position="36"/>
    </location>
</feature>
<keyword evidence="1" id="KW-0472">Membrane</keyword>
<dbReference type="STRING" id="1121003.SAMN03080618_03041"/>
<organism evidence="2 3">
    <name type="scientific">Aquamicrobium aerolatum DSM 21857</name>
    <dbReference type="NCBI Taxonomy" id="1121003"/>
    <lineage>
        <taxon>Bacteria</taxon>
        <taxon>Pseudomonadati</taxon>
        <taxon>Pseudomonadota</taxon>
        <taxon>Alphaproteobacteria</taxon>
        <taxon>Hyphomicrobiales</taxon>
        <taxon>Phyllobacteriaceae</taxon>
        <taxon>Aerobium</taxon>
    </lineage>
</organism>
<dbReference type="Proteomes" id="UP000242763">
    <property type="component" value="Unassembled WGS sequence"/>
</dbReference>
<proteinExistence type="predicted"/>
<dbReference type="Pfam" id="PF04964">
    <property type="entry name" value="Flp_Fap"/>
    <property type="match status" value="1"/>
</dbReference>
<evidence type="ECO:0000313" key="3">
    <source>
        <dbReference type="Proteomes" id="UP000242763"/>
    </source>
</evidence>
<gene>
    <name evidence="2" type="ORF">SAMN03080618_03041</name>
</gene>
<keyword evidence="1" id="KW-1133">Transmembrane helix</keyword>
<keyword evidence="3" id="KW-1185">Reference proteome</keyword>
<dbReference type="AlphaFoldDB" id="A0A1I3RJJ5"/>
<reference evidence="3" key="1">
    <citation type="submission" date="2016-10" db="EMBL/GenBank/DDBJ databases">
        <authorList>
            <person name="Varghese N."/>
            <person name="Submissions S."/>
        </authorList>
    </citation>
    <scope>NUCLEOTIDE SEQUENCE [LARGE SCALE GENOMIC DNA]</scope>
    <source>
        <strain evidence="3">DSM 21857</strain>
    </source>
</reference>
<dbReference type="InterPro" id="IPR007047">
    <property type="entry name" value="Flp_Fap"/>
</dbReference>
<keyword evidence="1" id="KW-0812">Transmembrane</keyword>
<evidence type="ECO:0000313" key="2">
    <source>
        <dbReference type="EMBL" id="SFJ46012.1"/>
    </source>
</evidence>
<dbReference type="EMBL" id="FORF01000020">
    <property type="protein sequence ID" value="SFJ46012.1"/>
    <property type="molecule type" value="Genomic_DNA"/>
</dbReference>
<dbReference type="RefSeq" id="WP_420492477.1">
    <property type="nucleotide sequence ID" value="NZ_FORF01000020.1"/>
</dbReference>
<protein>
    <submittedName>
        <fullName evidence="2">Pilus assembly protein Flp/PilA</fullName>
    </submittedName>
</protein>
<name>A0A1I3RJJ5_9HYPH</name>